<dbReference type="PANTHER" id="PTHR46018">
    <property type="entry name" value="ZINC PHOSPHODIESTERASE ELAC PROTEIN 1"/>
    <property type="match status" value="1"/>
</dbReference>
<dbReference type="EMBL" id="JAAAPO010000001">
    <property type="protein sequence ID" value="NBC35078.1"/>
    <property type="molecule type" value="Genomic_DNA"/>
</dbReference>
<dbReference type="InterPro" id="IPR001279">
    <property type="entry name" value="Metallo-B-lactamas"/>
</dbReference>
<dbReference type="SUPFAM" id="SSF56281">
    <property type="entry name" value="Metallo-hydrolase/oxidoreductase"/>
    <property type="match status" value="1"/>
</dbReference>
<feature type="signal peptide" evidence="2">
    <location>
        <begin position="1"/>
        <end position="19"/>
    </location>
</feature>
<evidence type="ECO:0000313" key="4">
    <source>
        <dbReference type="EMBL" id="NBC35078.1"/>
    </source>
</evidence>
<dbReference type="CDD" id="cd07719">
    <property type="entry name" value="arylsulfatase_AtsA-like_MBL-fold"/>
    <property type="match status" value="1"/>
</dbReference>
<comment type="caution">
    <text evidence="4">The sequence shown here is derived from an EMBL/GenBank/DDBJ whole genome shotgun (WGS) entry which is preliminary data.</text>
</comment>
<dbReference type="PANTHER" id="PTHR46018:SF2">
    <property type="entry name" value="ZINC PHOSPHODIESTERASE ELAC PROTEIN 1"/>
    <property type="match status" value="1"/>
</dbReference>
<dbReference type="Pfam" id="PF12706">
    <property type="entry name" value="Lactamase_B_2"/>
    <property type="match status" value="1"/>
</dbReference>
<dbReference type="InterPro" id="IPR036866">
    <property type="entry name" value="RibonucZ/Hydroxyglut_hydro"/>
</dbReference>
<feature type="chain" id="PRO_5045460422" evidence="2">
    <location>
        <begin position="20"/>
        <end position="325"/>
    </location>
</feature>
<accession>A0ABW9X977</accession>
<gene>
    <name evidence="4" type="ORF">GTZ99_00730</name>
</gene>
<dbReference type="InterPro" id="IPR044094">
    <property type="entry name" value="AtsA-like_MBL-fold"/>
</dbReference>
<sequence length="325" mass="33803">MAALAMALAWALASVPAMAAGPVLAGGVPTTGWITLGTAGGPVASPTRSQPANALVTPDGVYLVDCGDGCVEQLAKAGIGLDRIKGLFISHLHYDHVGGVSALLGLRHQTSNYAPLPIYGPPGTQAMVDGLIAAMRPFTELGYGLPGVPSIDPATTVRVTEMRGGESGALNGLRFANAQNTHYSFAPGSAEDARFRSLAWRFETGGRSYVFTGDTGPSQAVIDLARGADVLISEIIDLDATVGLVQRQNPNMSAQGKAGMLQHLSHHHLPAAEVGRMAQAAGVRQLVVTHYAPSNPSAALVARMRAQIAARYHGPVVMARDVARY</sequence>
<organism evidence="4 5">
    <name type="scientific">Novosphingobium ovatum</name>
    <dbReference type="NCBI Taxonomy" id="1908523"/>
    <lineage>
        <taxon>Bacteria</taxon>
        <taxon>Pseudomonadati</taxon>
        <taxon>Pseudomonadota</taxon>
        <taxon>Alphaproteobacteria</taxon>
        <taxon>Sphingomonadales</taxon>
        <taxon>Sphingomonadaceae</taxon>
        <taxon>Novosphingobium</taxon>
    </lineage>
</organism>
<evidence type="ECO:0000256" key="2">
    <source>
        <dbReference type="SAM" id="SignalP"/>
    </source>
</evidence>
<keyword evidence="1" id="KW-0378">Hydrolase</keyword>
<feature type="domain" description="Metallo-beta-lactamase" evidence="3">
    <location>
        <begin position="49"/>
        <end position="247"/>
    </location>
</feature>
<evidence type="ECO:0000259" key="3">
    <source>
        <dbReference type="SMART" id="SM00849"/>
    </source>
</evidence>
<keyword evidence="5" id="KW-1185">Reference proteome</keyword>
<dbReference type="SMART" id="SM00849">
    <property type="entry name" value="Lactamase_B"/>
    <property type="match status" value="1"/>
</dbReference>
<keyword evidence="2" id="KW-0732">Signal</keyword>
<dbReference type="Gene3D" id="3.60.15.10">
    <property type="entry name" value="Ribonuclease Z/Hydroxyacylglutathione hydrolase-like"/>
    <property type="match status" value="1"/>
</dbReference>
<evidence type="ECO:0000256" key="1">
    <source>
        <dbReference type="ARBA" id="ARBA00022801"/>
    </source>
</evidence>
<proteinExistence type="predicted"/>
<evidence type="ECO:0000313" key="5">
    <source>
        <dbReference type="Proteomes" id="UP000753724"/>
    </source>
</evidence>
<reference evidence="5" key="1">
    <citation type="submission" date="2020-01" db="EMBL/GenBank/DDBJ databases">
        <title>Sphingomonas sp. strain CSW-10.</title>
        <authorList>
            <person name="Chen W.-M."/>
        </authorList>
    </citation>
    <scope>NUCLEOTIDE SEQUENCE [LARGE SCALE GENOMIC DNA]</scope>
    <source>
        <strain evidence="5">FSY-8</strain>
    </source>
</reference>
<name>A0ABW9X977_9SPHN</name>
<protein>
    <submittedName>
        <fullName evidence="4">MBL fold metallo-hydrolase</fullName>
    </submittedName>
</protein>
<dbReference type="Proteomes" id="UP000753724">
    <property type="component" value="Unassembled WGS sequence"/>
</dbReference>